<dbReference type="Gene3D" id="1.25.40.10">
    <property type="entry name" value="Tetratricopeptide repeat domain"/>
    <property type="match status" value="1"/>
</dbReference>
<dbReference type="SUPFAM" id="SSF57850">
    <property type="entry name" value="RING/U-box"/>
    <property type="match status" value="2"/>
</dbReference>
<organism evidence="6">
    <name type="scientific">Hydra vulgaris</name>
    <name type="common">Hydra</name>
    <name type="synonym">Hydra attenuata</name>
    <dbReference type="NCBI Taxonomy" id="6087"/>
    <lineage>
        <taxon>Eukaryota</taxon>
        <taxon>Metazoa</taxon>
        <taxon>Cnidaria</taxon>
        <taxon>Hydrozoa</taxon>
        <taxon>Hydroidolina</taxon>
        <taxon>Anthoathecata</taxon>
        <taxon>Aplanulata</taxon>
        <taxon>Hydridae</taxon>
        <taxon>Hydra</taxon>
    </lineage>
</organism>
<dbReference type="EMBL" id="HAAD01003549">
    <property type="protein sequence ID" value="CDG69781.1"/>
    <property type="molecule type" value="mRNA"/>
</dbReference>
<dbReference type="Pfam" id="PF13445">
    <property type="entry name" value="zf-RING_UBOX"/>
    <property type="match status" value="1"/>
</dbReference>
<dbReference type="OrthoDB" id="264917at2759"/>
<reference evidence="6" key="1">
    <citation type="journal article" date="2013" name="Genome Biol. Evol.">
        <title>Punctuated emergences of genetic and phenotypic innovations in eumetazoan, bilaterian, euteleostome, and hominidae ancestors.</title>
        <authorList>
            <person name="Wenger Y."/>
            <person name="Galliot B."/>
        </authorList>
    </citation>
    <scope>NUCLEOTIDE SEQUENCE</scope>
    <source>
        <tissue evidence="6">Whole animals</tissue>
    </source>
</reference>
<dbReference type="PROSITE" id="PS00518">
    <property type="entry name" value="ZF_RING_1"/>
    <property type="match status" value="2"/>
</dbReference>
<dbReference type="PROSITE" id="PS50089">
    <property type="entry name" value="ZF_RING_2"/>
    <property type="match status" value="2"/>
</dbReference>
<evidence type="ECO:0000259" key="5">
    <source>
        <dbReference type="PROSITE" id="PS50089"/>
    </source>
</evidence>
<dbReference type="Gene3D" id="2.30.130.40">
    <property type="entry name" value="LON domain-like"/>
    <property type="match status" value="1"/>
</dbReference>
<gene>
    <name evidence="6" type="primary">LONRF3</name>
</gene>
<dbReference type="InterPro" id="IPR003111">
    <property type="entry name" value="Lon_prtase_N"/>
</dbReference>
<protein>
    <submittedName>
        <fullName evidence="6">LON peptidase N-terminal domain and RING finger protein 3</fullName>
    </submittedName>
</protein>
<accession>T2MCF6</accession>
<keyword evidence="2 4" id="KW-0863">Zinc-finger</keyword>
<dbReference type="InterPro" id="IPR019734">
    <property type="entry name" value="TPR_rpt"/>
</dbReference>
<dbReference type="AlphaFoldDB" id="T2MCF6"/>
<dbReference type="Gene3D" id="3.30.40.10">
    <property type="entry name" value="Zinc/RING finger domain, C3HC4 (zinc finger)"/>
    <property type="match status" value="2"/>
</dbReference>
<dbReference type="InterPro" id="IPR013083">
    <property type="entry name" value="Znf_RING/FYVE/PHD"/>
</dbReference>
<dbReference type="InterPro" id="IPR027370">
    <property type="entry name" value="Znf-RING_euk"/>
</dbReference>
<dbReference type="GO" id="GO:0061630">
    <property type="term" value="F:ubiquitin protein ligase activity"/>
    <property type="evidence" value="ECO:0007669"/>
    <property type="project" value="TreeGrafter"/>
</dbReference>
<dbReference type="SMART" id="SM00184">
    <property type="entry name" value="RING"/>
    <property type="match status" value="2"/>
</dbReference>
<dbReference type="GO" id="GO:0005737">
    <property type="term" value="C:cytoplasm"/>
    <property type="evidence" value="ECO:0007669"/>
    <property type="project" value="UniProtKB-ARBA"/>
</dbReference>
<evidence type="ECO:0000256" key="2">
    <source>
        <dbReference type="ARBA" id="ARBA00022771"/>
    </source>
</evidence>
<evidence type="ECO:0000256" key="3">
    <source>
        <dbReference type="ARBA" id="ARBA00022833"/>
    </source>
</evidence>
<dbReference type="SMART" id="SM00028">
    <property type="entry name" value="TPR"/>
    <property type="match status" value="2"/>
</dbReference>
<proteinExistence type="evidence at transcript level"/>
<evidence type="ECO:0000256" key="1">
    <source>
        <dbReference type="ARBA" id="ARBA00022723"/>
    </source>
</evidence>
<dbReference type="InterPro" id="IPR001841">
    <property type="entry name" value="Znf_RING"/>
</dbReference>
<keyword evidence="1" id="KW-0479">Metal-binding</keyword>
<dbReference type="InterPro" id="IPR017907">
    <property type="entry name" value="Znf_RING_CS"/>
</dbReference>
<dbReference type="GO" id="GO:0008270">
    <property type="term" value="F:zinc ion binding"/>
    <property type="evidence" value="ECO:0007669"/>
    <property type="project" value="UniProtKB-KW"/>
</dbReference>
<keyword evidence="3" id="KW-0862">Zinc</keyword>
<evidence type="ECO:0000256" key="4">
    <source>
        <dbReference type="PROSITE-ProRule" id="PRU00175"/>
    </source>
</evidence>
<evidence type="ECO:0000313" key="6">
    <source>
        <dbReference type="EMBL" id="CDG69781.1"/>
    </source>
</evidence>
<feature type="domain" description="RING-type" evidence="5">
    <location>
        <begin position="71"/>
        <end position="110"/>
    </location>
</feature>
<dbReference type="SUPFAM" id="SSF48452">
    <property type="entry name" value="TPR-like"/>
    <property type="match status" value="1"/>
</dbReference>
<dbReference type="InterPro" id="IPR015947">
    <property type="entry name" value="PUA-like_sf"/>
</dbReference>
<dbReference type="Pfam" id="PF02190">
    <property type="entry name" value="LON_substr_bdg"/>
    <property type="match status" value="1"/>
</dbReference>
<dbReference type="SUPFAM" id="SSF88697">
    <property type="entry name" value="PUA domain-like"/>
    <property type="match status" value="1"/>
</dbReference>
<dbReference type="PANTHER" id="PTHR23327">
    <property type="entry name" value="RING FINGER PROTEIN 127"/>
    <property type="match status" value="1"/>
</dbReference>
<dbReference type="Pfam" id="PF13923">
    <property type="entry name" value="zf-C3HC4_2"/>
    <property type="match status" value="1"/>
</dbReference>
<sequence>MDQLNSAKNSCLVFQEKYILLKVKLSKVEDFGTQKWYYECLKLLANSFNNFQNEWQPEVSKKKLFKDFFLCDACEEIMYQPLVLSCGHTYCKHCLVNRQSENYIEHCFKCGNISAKRRWHSSKSSINLLNQNVCLNSILEYCFKNELQSIQLRLDGNKQFIEKNFKEAEEKYNNALSLYDSNYIALSNLSNLKASQHQYEDALSAAQKAILLSNFSWKKAFYREGIAYKGLGKMLESAISFIRYLSFGDESQPVIDVLSETVLELLQFDLAFDSVPDVVMQIKQVPLFELKGQEKFEKIVAHLLYYGITICNNRVEKIKSIEAEVIPENIIEKLKSDLNCVLCFRLLYKPTSTPCGHTFCSACLERSLDHNYYCAVCRSSIAEPVVLIMEKIIQTYLPQELDERIKQDQNEALVVENDIDVTTIPVFVCSYSLPTLHCPLHIFEPRYKLLLRRVIDSGTKKFGMCCYDDQMGFSEYGLMLEIKSHKMLSDGRFFIDTIGGTRFKVIERSTVDGYYTAKVNWVRDQPIPNDKLNYLKNLHKSTYEKSILFLKTVPVLTIPSLFDRMCSQFGTMPDFVEEELNMEHGPKWIWWMLRATVSSELTLGAFLAMNSVEKRLDFISDLMSAINIQITPASFAKLISPVTVLKIVIQNSLQFSKLNFSKLFNKWLTESFFFFFKHLRLQQGCKQPLIRIGSYWKRKDEDCRAR</sequence>
<dbReference type="InterPro" id="IPR011990">
    <property type="entry name" value="TPR-like_helical_dom_sf"/>
</dbReference>
<feature type="domain" description="RING-type" evidence="5">
    <location>
        <begin position="340"/>
        <end position="378"/>
    </location>
</feature>
<name>T2MCF6_HYDVU</name>
<dbReference type="CDD" id="cd16514">
    <property type="entry name" value="RING-HC_LONFs_rpt2"/>
    <property type="match status" value="1"/>
</dbReference>
<dbReference type="SMART" id="SM00464">
    <property type="entry name" value="LON"/>
    <property type="match status" value="1"/>
</dbReference>
<dbReference type="InterPro" id="IPR046336">
    <property type="entry name" value="Lon_prtase_N_sf"/>
</dbReference>
<dbReference type="PANTHER" id="PTHR23327:SF42">
    <property type="entry name" value="LON PEPTIDASE N-TERMINAL DOMAIN AND RING FINGER PROTEIN C14F5.10C"/>
    <property type="match status" value="1"/>
</dbReference>